<dbReference type="Gene3D" id="1.20.1560.10">
    <property type="entry name" value="ABC transporter type 1, transmembrane domain"/>
    <property type="match status" value="1"/>
</dbReference>
<dbReference type="EMBL" id="CAJNDS010002503">
    <property type="protein sequence ID" value="CAE7501698.1"/>
    <property type="molecule type" value="Genomic_DNA"/>
</dbReference>
<dbReference type="PANTHER" id="PTHR11384">
    <property type="entry name" value="ATP-BINDING CASSETTE, SUB-FAMILY D MEMBER"/>
    <property type="match status" value="1"/>
</dbReference>
<dbReference type="InterPro" id="IPR036640">
    <property type="entry name" value="ABC1_TM_sf"/>
</dbReference>
<protein>
    <submittedName>
        <fullName evidence="8">ABCC2 protein</fullName>
    </submittedName>
</protein>
<feature type="transmembrane region" description="Helical" evidence="6">
    <location>
        <begin position="156"/>
        <end position="175"/>
    </location>
</feature>
<dbReference type="GO" id="GO:0140359">
    <property type="term" value="F:ABC-type transporter activity"/>
    <property type="evidence" value="ECO:0007669"/>
    <property type="project" value="InterPro"/>
</dbReference>
<feature type="transmembrane region" description="Helical" evidence="6">
    <location>
        <begin position="101"/>
        <end position="118"/>
    </location>
</feature>
<dbReference type="PANTHER" id="PTHR11384:SF59">
    <property type="entry name" value="LYSOSOMAL COBALAMIN TRANSPORTER ABCD4"/>
    <property type="match status" value="1"/>
</dbReference>
<dbReference type="InterPro" id="IPR050835">
    <property type="entry name" value="ABC_transporter_sub-D"/>
</dbReference>
<comment type="similarity">
    <text evidence="1">Belongs to the ABC transporter superfamily. ABCD family. Peroxisomal fatty acyl CoA transporter (TC 3.A.1.203) subfamily.</text>
</comment>
<evidence type="ECO:0000313" key="9">
    <source>
        <dbReference type="Proteomes" id="UP000604046"/>
    </source>
</evidence>
<dbReference type="InterPro" id="IPR003439">
    <property type="entry name" value="ABC_transporter-like_ATP-bd"/>
</dbReference>
<keyword evidence="5 6" id="KW-0472">Membrane</keyword>
<dbReference type="InterPro" id="IPR027417">
    <property type="entry name" value="P-loop_NTPase"/>
</dbReference>
<dbReference type="SUPFAM" id="SSF90123">
    <property type="entry name" value="ABC transporter transmembrane region"/>
    <property type="match status" value="1"/>
</dbReference>
<evidence type="ECO:0000256" key="5">
    <source>
        <dbReference type="ARBA" id="ARBA00023136"/>
    </source>
</evidence>
<gene>
    <name evidence="8" type="primary">ABCC2</name>
    <name evidence="8" type="ORF">SNAT2548_LOCUS28097</name>
</gene>
<keyword evidence="9" id="KW-1185">Reference proteome</keyword>
<evidence type="ECO:0000256" key="2">
    <source>
        <dbReference type="ARBA" id="ARBA00022448"/>
    </source>
</evidence>
<keyword evidence="2" id="KW-0813">Transport</keyword>
<keyword evidence="3 6" id="KW-0812">Transmembrane</keyword>
<dbReference type="GO" id="GO:0005524">
    <property type="term" value="F:ATP binding"/>
    <property type="evidence" value="ECO:0007669"/>
    <property type="project" value="InterPro"/>
</dbReference>
<dbReference type="Proteomes" id="UP000604046">
    <property type="component" value="Unassembled WGS sequence"/>
</dbReference>
<comment type="caution">
    <text evidence="8">The sequence shown here is derived from an EMBL/GenBank/DDBJ whole genome shotgun (WGS) entry which is preliminary data.</text>
</comment>
<dbReference type="SUPFAM" id="SSF52540">
    <property type="entry name" value="P-loop containing nucleoside triphosphate hydrolases"/>
    <property type="match status" value="1"/>
</dbReference>
<dbReference type="InterPro" id="IPR011527">
    <property type="entry name" value="ABC1_TM_dom"/>
</dbReference>
<evidence type="ECO:0000256" key="1">
    <source>
        <dbReference type="ARBA" id="ARBA00008575"/>
    </source>
</evidence>
<evidence type="ECO:0000256" key="3">
    <source>
        <dbReference type="ARBA" id="ARBA00022692"/>
    </source>
</evidence>
<name>A0A812SYH0_9DINO</name>
<reference evidence="8" key="1">
    <citation type="submission" date="2021-02" db="EMBL/GenBank/DDBJ databases">
        <authorList>
            <person name="Dougan E. K."/>
            <person name="Rhodes N."/>
            <person name="Thang M."/>
            <person name="Chan C."/>
        </authorList>
    </citation>
    <scope>NUCLEOTIDE SEQUENCE</scope>
</reference>
<evidence type="ECO:0000259" key="7">
    <source>
        <dbReference type="PROSITE" id="PS50929"/>
    </source>
</evidence>
<dbReference type="OrthoDB" id="418535at2759"/>
<evidence type="ECO:0000256" key="4">
    <source>
        <dbReference type="ARBA" id="ARBA00022989"/>
    </source>
</evidence>
<evidence type="ECO:0000256" key="6">
    <source>
        <dbReference type="SAM" id="Phobius"/>
    </source>
</evidence>
<keyword evidence="4 6" id="KW-1133">Transmembrane helix</keyword>
<dbReference type="PROSITE" id="PS50929">
    <property type="entry name" value="ABC_TM1F"/>
    <property type="match status" value="1"/>
</dbReference>
<accession>A0A812SYH0</accession>
<proteinExistence type="inferred from homology"/>
<evidence type="ECO:0000313" key="8">
    <source>
        <dbReference type="EMBL" id="CAE7501698.1"/>
    </source>
</evidence>
<organism evidence="8 9">
    <name type="scientific">Symbiodinium natans</name>
    <dbReference type="NCBI Taxonomy" id="878477"/>
    <lineage>
        <taxon>Eukaryota</taxon>
        <taxon>Sar</taxon>
        <taxon>Alveolata</taxon>
        <taxon>Dinophyceae</taxon>
        <taxon>Suessiales</taxon>
        <taxon>Symbiodiniaceae</taxon>
        <taxon>Symbiodinium</taxon>
    </lineage>
</organism>
<dbReference type="Pfam" id="PF00005">
    <property type="entry name" value="ABC_tran"/>
    <property type="match status" value="1"/>
</dbReference>
<dbReference type="Gene3D" id="3.40.50.300">
    <property type="entry name" value="P-loop containing nucleotide triphosphate hydrolases"/>
    <property type="match status" value="1"/>
</dbReference>
<dbReference type="AlphaFoldDB" id="A0A812SYH0"/>
<sequence>MGSWILMSQVTCRRASLSGDCRIEGSATQGALGAAMARCRFCQRCWIRLSSLWLLDCRDPIDASPGPTVLGYKPGRASFQSVVRAIRQLVSPYFTDAASRLRAWAMLLLVFACMYWEVSMSIRVAEAVKEMQNELVDKSSETFWPAFWEVVKLRMLVWPIGLCNIAGTTVINLDWRRYLTERTLKLYVNKEQAFYRLGLQYGSVDNPDARIAQDIGSFTRWSCKLMKHFATDVFKIFMNSYALFQISRRLFYSLICFSLLYTAVSLGLFAGPLVRIQRRVLAMEANLRHVLMRLREHAESVAFFGGFQYERACCEKVLSQAIGAEYQQNGVSMLYHLVTEMFRTGLDLLPTLVVAPMFFSGQVTFGTIHQSRLLFKHLMSGMMDLGKELADIAKMGADSLRIQELWDALAALEREEVCKDWDSEKSKIYTDSDGYSSGLSHFQLEELPPHESLRLQVSELTLLPPQGGTPLLRNLNCSLHAGESLLIEGASGSGKSSLLRAIAGLWVQGQGRIRRTRRERCFFVPQSPYICLGSLRDNLLYPLHAGREGDPPPSEEAIGEVLESLGLSQLPLRFGMDQEVDWQKILSGGEQQRLQLARLLLHAHWGEAGAGLPNLRSRFVKGHHKDKEPTKSR</sequence>
<dbReference type="Pfam" id="PF06472">
    <property type="entry name" value="ABC_membrane_2"/>
    <property type="match status" value="1"/>
</dbReference>
<dbReference type="GO" id="GO:0016887">
    <property type="term" value="F:ATP hydrolysis activity"/>
    <property type="evidence" value="ECO:0007669"/>
    <property type="project" value="InterPro"/>
</dbReference>
<dbReference type="GO" id="GO:0016020">
    <property type="term" value="C:membrane"/>
    <property type="evidence" value="ECO:0007669"/>
    <property type="project" value="InterPro"/>
</dbReference>
<feature type="domain" description="ABC transmembrane type-1" evidence="7">
    <location>
        <begin position="209"/>
        <end position="394"/>
    </location>
</feature>
<feature type="transmembrane region" description="Helical" evidence="6">
    <location>
        <begin position="250"/>
        <end position="274"/>
    </location>
</feature>